<dbReference type="PANTHER" id="PTHR43537:SF49">
    <property type="entry name" value="TRANSCRIPTIONAL REGULATORY PROTEIN"/>
    <property type="match status" value="1"/>
</dbReference>
<dbReference type="InterPro" id="IPR011711">
    <property type="entry name" value="GntR_C"/>
</dbReference>
<keyword evidence="3" id="KW-0804">Transcription</keyword>
<name>A0A1G7Y040_9PROT</name>
<evidence type="ECO:0000256" key="2">
    <source>
        <dbReference type="ARBA" id="ARBA00023125"/>
    </source>
</evidence>
<dbReference type="SUPFAM" id="SSF48008">
    <property type="entry name" value="GntR ligand-binding domain-like"/>
    <property type="match status" value="1"/>
</dbReference>
<evidence type="ECO:0000256" key="1">
    <source>
        <dbReference type="ARBA" id="ARBA00023015"/>
    </source>
</evidence>
<accession>A0A1G7Y040</accession>
<feature type="compositionally biased region" description="Low complexity" evidence="4">
    <location>
        <begin position="1"/>
        <end position="12"/>
    </location>
</feature>
<feature type="compositionally biased region" description="Low complexity" evidence="4">
    <location>
        <begin position="19"/>
        <end position="35"/>
    </location>
</feature>
<evidence type="ECO:0000256" key="3">
    <source>
        <dbReference type="ARBA" id="ARBA00023163"/>
    </source>
</evidence>
<dbReference type="SMART" id="SM00895">
    <property type="entry name" value="FCD"/>
    <property type="match status" value="1"/>
</dbReference>
<protein>
    <submittedName>
        <fullName evidence="6">DNA-binding transcriptional regulator, GntR family</fullName>
    </submittedName>
</protein>
<dbReference type="Pfam" id="PF00392">
    <property type="entry name" value="GntR"/>
    <property type="match status" value="1"/>
</dbReference>
<organism evidence="6 7">
    <name type="scientific">Roseospirillum parvum</name>
    <dbReference type="NCBI Taxonomy" id="83401"/>
    <lineage>
        <taxon>Bacteria</taxon>
        <taxon>Pseudomonadati</taxon>
        <taxon>Pseudomonadota</taxon>
        <taxon>Alphaproteobacteria</taxon>
        <taxon>Rhodospirillales</taxon>
        <taxon>Rhodospirillaceae</taxon>
        <taxon>Roseospirillum</taxon>
    </lineage>
</organism>
<dbReference type="InterPro" id="IPR008920">
    <property type="entry name" value="TF_FadR/GntR_C"/>
</dbReference>
<evidence type="ECO:0000259" key="5">
    <source>
        <dbReference type="PROSITE" id="PS50949"/>
    </source>
</evidence>
<keyword evidence="2 6" id="KW-0238">DNA-binding</keyword>
<evidence type="ECO:0000313" key="7">
    <source>
        <dbReference type="Proteomes" id="UP000217076"/>
    </source>
</evidence>
<dbReference type="PANTHER" id="PTHR43537">
    <property type="entry name" value="TRANSCRIPTIONAL REGULATOR, GNTR FAMILY"/>
    <property type="match status" value="1"/>
</dbReference>
<dbReference type="Gene3D" id="1.10.10.10">
    <property type="entry name" value="Winged helix-like DNA-binding domain superfamily/Winged helix DNA-binding domain"/>
    <property type="match status" value="1"/>
</dbReference>
<dbReference type="OrthoDB" id="9789310at2"/>
<feature type="domain" description="HTH gntR-type" evidence="5">
    <location>
        <begin position="57"/>
        <end position="124"/>
    </location>
</feature>
<dbReference type="Gene3D" id="1.20.120.530">
    <property type="entry name" value="GntR ligand-binding domain-like"/>
    <property type="match status" value="1"/>
</dbReference>
<dbReference type="PRINTS" id="PR00035">
    <property type="entry name" value="HTHGNTR"/>
</dbReference>
<feature type="region of interest" description="Disordered" evidence="4">
    <location>
        <begin position="1"/>
        <end position="62"/>
    </location>
</feature>
<proteinExistence type="predicted"/>
<reference evidence="7" key="1">
    <citation type="submission" date="2016-10" db="EMBL/GenBank/DDBJ databases">
        <authorList>
            <person name="Varghese N."/>
            <person name="Submissions S."/>
        </authorList>
    </citation>
    <scope>NUCLEOTIDE SEQUENCE [LARGE SCALE GENOMIC DNA]</scope>
    <source>
        <strain evidence="7">930I</strain>
    </source>
</reference>
<dbReference type="STRING" id="83401.SAMN05421742_103151"/>
<dbReference type="InterPro" id="IPR036388">
    <property type="entry name" value="WH-like_DNA-bd_sf"/>
</dbReference>
<evidence type="ECO:0000313" key="6">
    <source>
        <dbReference type="EMBL" id="SDG89799.1"/>
    </source>
</evidence>
<dbReference type="AlphaFoldDB" id="A0A1G7Y040"/>
<dbReference type="InterPro" id="IPR000524">
    <property type="entry name" value="Tscrpt_reg_HTH_GntR"/>
</dbReference>
<evidence type="ECO:0000256" key="4">
    <source>
        <dbReference type="SAM" id="MobiDB-lite"/>
    </source>
</evidence>
<sequence>MSRLIRPPVSARTPPPPADASDAVVPATTPAVAAARETGGEAAKSGAGPGRPARSRPTRAERLRRSLEEEIFQGRLKPGDRLDEISLARRFNVSRTPVREALRQLSSSGLVEVRPRLGAVVRVITVDRLAEMFEVMAELEALCARLAAQRMGPDEHAALEQALAACAVEHTQANREAYYEANKVFHDIIYAGAHNAYLAGMAVSLRNQTAPYRRYQLYAREDRIDSSLAEHRSVVMAILEGRAEDAEKAMRAHVTVQGDVFAAFLATLPEEAAQ</sequence>
<dbReference type="Pfam" id="PF07729">
    <property type="entry name" value="FCD"/>
    <property type="match status" value="1"/>
</dbReference>
<dbReference type="GO" id="GO:0003677">
    <property type="term" value="F:DNA binding"/>
    <property type="evidence" value="ECO:0007669"/>
    <property type="project" value="UniProtKB-KW"/>
</dbReference>
<dbReference type="SUPFAM" id="SSF46785">
    <property type="entry name" value="Winged helix' DNA-binding domain"/>
    <property type="match status" value="1"/>
</dbReference>
<dbReference type="InterPro" id="IPR036390">
    <property type="entry name" value="WH_DNA-bd_sf"/>
</dbReference>
<dbReference type="CDD" id="cd07377">
    <property type="entry name" value="WHTH_GntR"/>
    <property type="match status" value="1"/>
</dbReference>
<dbReference type="EMBL" id="FNCV01000003">
    <property type="protein sequence ID" value="SDG89799.1"/>
    <property type="molecule type" value="Genomic_DNA"/>
</dbReference>
<keyword evidence="7" id="KW-1185">Reference proteome</keyword>
<keyword evidence="1" id="KW-0805">Transcription regulation</keyword>
<dbReference type="SMART" id="SM00345">
    <property type="entry name" value="HTH_GNTR"/>
    <property type="match status" value="1"/>
</dbReference>
<dbReference type="GO" id="GO:0003700">
    <property type="term" value="F:DNA-binding transcription factor activity"/>
    <property type="evidence" value="ECO:0007669"/>
    <property type="project" value="InterPro"/>
</dbReference>
<gene>
    <name evidence="6" type="ORF">SAMN05421742_103151</name>
</gene>
<dbReference type="PROSITE" id="PS50949">
    <property type="entry name" value="HTH_GNTR"/>
    <property type="match status" value="1"/>
</dbReference>
<dbReference type="Proteomes" id="UP000217076">
    <property type="component" value="Unassembled WGS sequence"/>
</dbReference>